<feature type="domain" description="Phage-like element PBSX protein XkdF" evidence="2">
    <location>
        <begin position="325"/>
        <end position="444"/>
    </location>
</feature>
<evidence type="ECO:0000256" key="1">
    <source>
        <dbReference type="SAM" id="MobiDB-lite"/>
    </source>
</evidence>
<reference evidence="3" key="1">
    <citation type="journal article" date="2015" name="Nature">
        <title>Complex archaea that bridge the gap between prokaryotes and eukaryotes.</title>
        <authorList>
            <person name="Spang A."/>
            <person name="Saw J.H."/>
            <person name="Jorgensen S.L."/>
            <person name="Zaremba-Niedzwiedzka K."/>
            <person name="Martijn J."/>
            <person name="Lind A.E."/>
            <person name="van Eijk R."/>
            <person name="Schleper C."/>
            <person name="Guy L."/>
            <person name="Ettema T.J."/>
        </authorList>
    </citation>
    <scope>NUCLEOTIDE SEQUENCE</scope>
</reference>
<comment type="caution">
    <text evidence="3">The sequence shown here is derived from an EMBL/GenBank/DDBJ whole genome shotgun (WGS) entry which is preliminary data.</text>
</comment>
<sequence>MRLEDINQKNIVMVQDHELKNYMERANQIFKTARRWAQQIRRHMVGVGYDADGNLKKDQMTRDSLLETYYLLSQEAKKRNLTWKETDIDHKMTRTSLRGIDVGDFPPITVREAVVSLSGEFVTSPKKAKCVTVRLDADEFGDSDFPDDLEKRLVEMVMDQTGLPISVHRDADGLEGPIIPVFDLVLVPRGETADERDVESLRKRLGTSVSDDRVEDGEIDEETGDNGLGADTGVLEYISKYPSEHVAWQMAPGQFDEMRRENDKMGKGIHVIYGIKGGKSKIQSVRFNPSEFTVDEAKKWLAVHGFKTSVEAASGKVEKGSVPFLKSETERIVAGAVYFGYDEATDDELDSQGDWATPEAVYKAMKSWMIKTGGQMKFMHSGNAVLTPVVENVFTTSEMIKDDTVIPKNCWYLACYIPESESGLWKAITETQEITGFSMAGRATSESEEMDEE</sequence>
<accession>A0A0F9UDQ9</accession>
<dbReference type="EMBL" id="LAZR01000116">
    <property type="protein sequence ID" value="KKN89779.1"/>
    <property type="molecule type" value="Genomic_DNA"/>
</dbReference>
<gene>
    <name evidence="3" type="ORF">LCGC14_0236270</name>
</gene>
<organism evidence="3">
    <name type="scientific">marine sediment metagenome</name>
    <dbReference type="NCBI Taxonomy" id="412755"/>
    <lineage>
        <taxon>unclassified sequences</taxon>
        <taxon>metagenomes</taxon>
        <taxon>ecological metagenomes</taxon>
    </lineage>
</organism>
<evidence type="ECO:0000313" key="3">
    <source>
        <dbReference type="EMBL" id="KKN89779.1"/>
    </source>
</evidence>
<name>A0A0F9UDQ9_9ZZZZ</name>
<dbReference type="Pfam" id="PF14550">
    <property type="entry name" value="Peptidase_S78_2"/>
    <property type="match status" value="1"/>
</dbReference>
<evidence type="ECO:0000259" key="2">
    <source>
        <dbReference type="Pfam" id="PF14550"/>
    </source>
</evidence>
<dbReference type="AlphaFoldDB" id="A0A0F9UDQ9"/>
<dbReference type="InterPro" id="IPR027924">
    <property type="entry name" value="XkdF"/>
</dbReference>
<proteinExistence type="predicted"/>
<feature type="region of interest" description="Disordered" evidence="1">
    <location>
        <begin position="207"/>
        <end position="226"/>
    </location>
</feature>
<feature type="compositionally biased region" description="Acidic residues" evidence="1">
    <location>
        <begin position="213"/>
        <end position="224"/>
    </location>
</feature>
<protein>
    <recommendedName>
        <fullName evidence="2">Phage-like element PBSX protein XkdF domain-containing protein</fullName>
    </recommendedName>
</protein>